<dbReference type="EMBL" id="KK916148">
    <property type="protein sequence ID" value="KDP20386.1"/>
    <property type="molecule type" value="Genomic_DNA"/>
</dbReference>
<dbReference type="KEGG" id="jcu:105650335"/>
<dbReference type="SUPFAM" id="SSF57889">
    <property type="entry name" value="Cysteine-rich domain"/>
    <property type="match status" value="1"/>
</dbReference>
<dbReference type="Proteomes" id="UP000027138">
    <property type="component" value="Unassembled WGS sequence"/>
</dbReference>
<dbReference type="PANTHER" id="PTHR46288:SF27">
    <property type="entry name" value="CYSTEINE_HISTIDINE-RICH C1 DOMAIN FAMILY PROTEIN"/>
    <property type="match status" value="1"/>
</dbReference>
<protein>
    <recommendedName>
        <fullName evidence="2">DC1 domain-containing protein</fullName>
    </recommendedName>
</protein>
<keyword evidence="1" id="KW-0677">Repeat</keyword>
<evidence type="ECO:0000313" key="3">
    <source>
        <dbReference type="EMBL" id="KDP20386.1"/>
    </source>
</evidence>
<gene>
    <name evidence="3" type="ORF">JCGZ_05269</name>
</gene>
<dbReference type="InterPro" id="IPR004146">
    <property type="entry name" value="DC1"/>
</dbReference>
<dbReference type="InterPro" id="IPR046349">
    <property type="entry name" value="C1-like_sf"/>
</dbReference>
<dbReference type="PANTHER" id="PTHR46288">
    <property type="entry name" value="PHORBOL-ESTER/DAG-TYPE DOMAIN-CONTAINING PROTEIN"/>
    <property type="match status" value="1"/>
</dbReference>
<keyword evidence="4" id="KW-1185">Reference proteome</keyword>
<sequence>MATPLTFRNSLFLRPCVKHFSHSHPLRPVAVKEEDEVICCGCEMDLSGSGYRCTKSNCDFFLHKSCFELPRELQHNSHSNHSLTLVASPPNDDSKFTCNACGDYGTGFTYHCLTCQFNLHVGCAFLPQTIKHVDHTHLLTLFYSSSIERGCTTFTCDACKKEVPHSHWIYYCPDCDYGTDLACTVPDQ</sequence>
<reference evidence="3 4" key="1">
    <citation type="journal article" date="2014" name="PLoS ONE">
        <title>Global Analysis of Gene Expression Profiles in Physic Nut (Jatropha curcas L.) Seedlings Exposed to Salt Stress.</title>
        <authorList>
            <person name="Zhang L."/>
            <person name="Zhang C."/>
            <person name="Wu P."/>
            <person name="Chen Y."/>
            <person name="Li M."/>
            <person name="Jiang H."/>
            <person name="Wu G."/>
        </authorList>
    </citation>
    <scope>NUCLEOTIDE SEQUENCE [LARGE SCALE GENOMIC DNA]</scope>
    <source>
        <strain evidence="4">cv. GZQX0401</strain>
        <tissue evidence="3">Young leaves</tissue>
    </source>
</reference>
<dbReference type="OrthoDB" id="1884766at2759"/>
<dbReference type="AlphaFoldDB" id="A0A067J9F4"/>
<feature type="domain" description="DC1" evidence="2">
    <location>
        <begin position="76"/>
        <end position="124"/>
    </location>
</feature>
<feature type="domain" description="DC1" evidence="2">
    <location>
        <begin position="20"/>
        <end position="66"/>
    </location>
</feature>
<evidence type="ECO:0000313" key="4">
    <source>
        <dbReference type="Proteomes" id="UP000027138"/>
    </source>
</evidence>
<accession>A0A067J9F4</accession>
<evidence type="ECO:0000259" key="2">
    <source>
        <dbReference type="Pfam" id="PF03107"/>
    </source>
</evidence>
<name>A0A067J9F4_JATCU</name>
<evidence type="ECO:0000256" key="1">
    <source>
        <dbReference type="ARBA" id="ARBA00022737"/>
    </source>
</evidence>
<dbReference type="Pfam" id="PF03107">
    <property type="entry name" value="C1_2"/>
    <property type="match status" value="3"/>
</dbReference>
<dbReference type="STRING" id="180498.A0A067J9F4"/>
<feature type="domain" description="DC1" evidence="2">
    <location>
        <begin position="135"/>
        <end position="183"/>
    </location>
</feature>
<proteinExistence type="predicted"/>
<organism evidence="3 4">
    <name type="scientific">Jatropha curcas</name>
    <name type="common">Barbados nut</name>
    <dbReference type="NCBI Taxonomy" id="180498"/>
    <lineage>
        <taxon>Eukaryota</taxon>
        <taxon>Viridiplantae</taxon>
        <taxon>Streptophyta</taxon>
        <taxon>Embryophyta</taxon>
        <taxon>Tracheophyta</taxon>
        <taxon>Spermatophyta</taxon>
        <taxon>Magnoliopsida</taxon>
        <taxon>eudicotyledons</taxon>
        <taxon>Gunneridae</taxon>
        <taxon>Pentapetalae</taxon>
        <taxon>rosids</taxon>
        <taxon>fabids</taxon>
        <taxon>Malpighiales</taxon>
        <taxon>Euphorbiaceae</taxon>
        <taxon>Crotonoideae</taxon>
        <taxon>Jatropheae</taxon>
        <taxon>Jatropha</taxon>
    </lineage>
</organism>